<evidence type="ECO:0000313" key="2">
    <source>
        <dbReference type="Proteomes" id="UP000322667"/>
    </source>
</evidence>
<keyword evidence="2" id="KW-1185">Reference proteome</keyword>
<reference evidence="1 2" key="1">
    <citation type="submission" date="2019-07" db="EMBL/GenBank/DDBJ databases">
        <title>WGS assembly of Gossypium tomentosum.</title>
        <authorList>
            <person name="Chen Z.J."/>
            <person name="Sreedasyam A."/>
            <person name="Ando A."/>
            <person name="Song Q."/>
            <person name="De L."/>
            <person name="Hulse-Kemp A."/>
            <person name="Ding M."/>
            <person name="Ye W."/>
            <person name="Kirkbride R."/>
            <person name="Jenkins J."/>
            <person name="Plott C."/>
            <person name="Lovell J."/>
            <person name="Lin Y.-M."/>
            <person name="Vaughn R."/>
            <person name="Liu B."/>
            <person name="Li W."/>
            <person name="Simpson S."/>
            <person name="Scheffler B."/>
            <person name="Saski C."/>
            <person name="Grover C."/>
            <person name="Hu G."/>
            <person name="Conover J."/>
            <person name="Carlson J."/>
            <person name="Shu S."/>
            <person name="Boston L."/>
            <person name="Williams M."/>
            <person name="Peterson D."/>
            <person name="Mcgee K."/>
            <person name="Jones D."/>
            <person name="Wendel J."/>
            <person name="Stelly D."/>
            <person name="Grimwood J."/>
            <person name="Schmutz J."/>
        </authorList>
    </citation>
    <scope>NUCLEOTIDE SEQUENCE [LARGE SCALE GENOMIC DNA]</scope>
    <source>
        <strain evidence="1">7179.01</strain>
    </source>
</reference>
<evidence type="ECO:0000313" key="1">
    <source>
        <dbReference type="EMBL" id="TYH34359.1"/>
    </source>
</evidence>
<gene>
    <name evidence="1" type="ORF">ES332_D13G123000v1</name>
</gene>
<organism evidence="1 2">
    <name type="scientific">Gossypium tomentosum</name>
    <name type="common">Hawaiian cotton</name>
    <name type="synonym">Gossypium sandvicense</name>
    <dbReference type="NCBI Taxonomy" id="34277"/>
    <lineage>
        <taxon>Eukaryota</taxon>
        <taxon>Viridiplantae</taxon>
        <taxon>Streptophyta</taxon>
        <taxon>Embryophyta</taxon>
        <taxon>Tracheophyta</taxon>
        <taxon>Spermatophyta</taxon>
        <taxon>Magnoliopsida</taxon>
        <taxon>eudicotyledons</taxon>
        <taxon>Gunneridae</taxon>
        <taxon>Pentapetalae</taxon>
        <taxon>rosids</taxon>
        <taxon>malvids</taxon>
        <taxon>Malvales</taxon>
        <taxon>Malvaceae</taxon>
        <taxon>Malvoideae</taxon>
        <taxon>Gossypium</taxon>
    </lineage>
</organism>
<dbReference type="EMBL" id="CM017635">
    <property type="protein sequence ID" value="TYH34359.1"/>
    <property type="molecule type" value="Genomic_DNA"/>
</dbReference>
<accession>A0A5D2HXG3</accession>
<name>A0A5D2HXG3_GOSTO</name>
<dbReference type="AlphaFoldDB" id="A0A5D2HXG3"/>
<protein>
    <submittedName>
        <fullName evidence="1">Uncharacterized protein</fullName>
    </submittedName>
</protein>
<dbReference type="Proteomes" id="UP000322667">
    <property type="component" value="Chromosome D13"/>
</dbReference>
<proteinExistence type="predicted"/>
<sequence>MTTEEERKVQSRGLAYGGGRGVYRDEGARIQSLVTCGGSVKRCFYCGAGNPCC</sequence>